<gene>
    <name evidence="1" type="ORF">UFOVP1648_5</name>
</gene>
<proteinExistence type="predicted"/>
<dbReference type="EMBL" id="LR797520">
    <property type="protein sequence ID" value="CAB4222009.1"/>
    <property type="molecule type" value="Genomic_DNA"/>
</dbReference>
<organism evidence="1">
    <name type="scientific">uncultured Caudovirales phage</name>
    <dbReference type="NCBI Taxonomy" id="2100421"/>
    <lineage>
        <taxon>Viruses</taxon>
        <taxon>Duplodnaviria</taxon>
        <taxon>Heunggongvirae</taxon>
        <taxon>Uroviricota</taxon>
        <taxon>Caudoviricetes</taxon>
        <taxon>Peduoviridae</taxon>
        <taxon>Maltschvirus</taxon>
        <taxon>Maltschvirus maltsch</taxon>
    </lineage>
</organism>
<evidence type="ECO:0000313" key="1">
    <source>
        <dbReference type="EMBL" id="CAB4222009.1"/>
    </source>
</evidence>
<accession>A0A6J5T334</accession>
<protein>
    <submittedName>
        <fullName evidence="1">Uncharacterized protein</fullName>
    </submittedName>
</protein>
<reference evidence="1" key="1">
    <citation type="submission" date="2020-05" db="EMBL/GenBank/DDBJ databases">
        <authorList>
            <person name="Chiriac C."/>
            <person name="Salcher M."/>
            <person name="Ghai R."/>
            <person name="Kavagutti S V."/>
        </authorList>
    </citation>
    <scope>NUCLEOTIDE SEQUENCE</scope>
</reference>
<name>A0A6J5T334_9CAUD</name>
<sequence length="148" mass="15091">MAIYLNNNVGIKLATAAAATTPSIDISSYVTAATLTQIFDEIEVTTMGDLSHRVAAGLQSATFSVDFLNDWAAASVMTTLNAAIGTTLAVSVITVKGTAVSATNPSYQFSIFVNNLTPIGSGGVADEAASSLSFTVNSVVTVSTTVAF</sequence>